<dbReference type="InterPro" id="IPR010435">
    <property type="entry name" value="C5a/SBT2-like_Fn3"/>
</dbReference>
<dbReference type="InParanoid" id="A0A151GGY5"/>
<dbReference type="InterPro" id="IPR023828">
    <property type="entry name" value="Peptidase_S8_Ser-AS"/>
</dbReference>
<dbReference type="AlphaFoldDB" id="A0A151GGY5"/>
<keyword evidence="3" id="KW-0732">Signal</keyword>
<gene>
    <name evidence="9" type="ORF">DCS_03342</name>
</gene>
<evidence type="ECO:0000256" key="4">
    <source>
        <dbReference type="ARBA" id="ARBA00022801"/>
    </source>
</evidence>
<reference evidence="9 10" key="1">
    <citation type="journal article" date="2016" name="Sci. Rep.">
        <title>Insights into Adaptations to a Near-Obligate Nematode Endoparasitic Lifestyle from the Finished Genome of Drechmeria coniospora.</title>
        <authorList>
            <person name="Zhang L."/>
            <person name="Zhou Z."/>
            <person name="Guo Q."/>
            <person name="Fokkens L."/>
            <person name="Miskei M."/>
            <person name="Pocsi I."/>
            <person name="Zhang W."/>
            <person name="Chen M."/>
            <person name="Wang L."/>
            <person name="Sun Y."/>
            <person name="Donzelli B.G."/>
            <person name="Gibson D.M."/>
            <person name="Nelson D.R."/>
            <person name="Luo J.G."/>
            <person name="Rep M."/>
            <person name="Liu H."/>
            <person name="Yang S."/>
            <person name="Wang J."/>
            <person name="Krasnoff S.B."/>
            <person name="Xu Y."/>
            <person name="Molnar I."/>
            <person name="Lin M."/>
        </authorList>
    </citation>
    <scope>NUCLEOTIDE SEQUENCE [LARGE SCALE GENOMIC DNA]</scope>
    <source>
        <strain evidence="9 10">ARSEF 6962</strain>
    </source>
</reference>
<dbReference type="InterPro" id="IPR036852">
    <property type="entry name" value="Peptidase_S8/S53_dom_sf"/>
</dbReference>
<evidence type="ECO:0000313" key="10">
    <source>
        <dbReference type="Proteomes" id="UP000076580"/>
    </source>
</evidence>
<evidence type="ECO:0000256" key="2">
    <source>
        <dbReference type="ARBA" id="ARBA00022670"/>
    </source>
</evidence>
<dbReference type="GO" id="GO:0006508">
    <property type="term" value="P:proteolysis"/>
    <property type="evidence" value="ECO:0007669"/>
    <property type="project" value="UniProtKB-KW"/>
</dbReference>
<evidence type="ECO:0000313" key="9">
    <source>
        <dbReference type="EMBL" id="KYK56344.1"/>
    </source>
</evidence>
<dbReference type="GO" id="GO:0016020">
    <property type="term" value="C:membrane"/>
    <property type="evidence" value="ECO:0007669"/>
    <property type="project" value="InterPro"/>
</dbReference>
<keyword evidence="4" id="KW-0378">Hydrolase</keyword>
<evidence type="ECO:0000256" key="1">
    <source>
        <dbReference type="ARBA" id="ARBA00011073"/>
    </source>
</evidence>
<dbReference type="STRING" id="98403.A0A151GGY5"/>
<dbReference type="Proteomes" id="UP000076580">
    <property type="component" value="Chromosome 02"/>
</dbReference>
<dbReference type="EMBL" id="LAYC01000002">
    <property type="protein sequence ID" value="KYK56344.1"/>
    <property type="molecule type" value="Genomic_DNA"/>
</dbReference>
<dbReference type="GO" id="GO:0004252">
    <property type="term" value="F:serine-type endopeptidase activity"/>
    <property type="evidence" value="ECO:0007669"/>
    <property type="project" value="InterPro"/>
</dbReference>
<dbReference type="Pfam" id="PF00082">
    <property type="entry name" value="Peptidase_S8"/>
    <property type="match status" value="1"/>
</dbReference>
<dbReference type="PROSITE" id="PS00138">
    <property type="entry name" value="SUBTILASE_SER"/>
    <property type="match status" value="1"/>
</dbReference>
<organism evidence="9 10">
    <name type="scientific">Drechmeria coniospora</name>
    <name type="common">Nematophagous fungus</name>
    <name type="synonym">Meria coniospora</name>
    <dbReference type="NCBI Taxonomy" id="98403"/>
    <lineage>
        <taxon>Eukaryota</taxon>
        <taxon>Fungi</taxon>
        <taxon>Dikarya</taxon>
        <taxon>Ascomycota</taxon>
        <taxon>Pezizomycotina</taxon>
        <taxon>Sordariomycetes</taxon>
        <taxon>Hypocreomycetidae</taxon>
        <taxon>Hypocreales</taxon>
        <taxon>Ophiocordycipitaceae</taxon>
        <taxon>Drechmeria</taxon>
    </lineage>
</organism>
<feature type="domain" description="C5a peptidase/Subtilisin-like protease SBT2-like Fn3-like" evidence="8">
    <location>
        <begin position="214"/>
        <end position="328"/>
    </location>
</feature>
<protein>
    <recommendedName>
        <fullName evidence="11">Subtilisin-like serine protease PR1C</fullName>
    </recommendedName>
</protein>
<dbReference type="PANTHER" id="PTHR43399:SF4">
    <property type="entry name" value="CELL WALL-ASSOCIATED PROTEASE"/>
    <property type="match status" value="1"/>
</dbReference>
<dbReference type="SUPFAM" id="SSF52743">
    <property type="entry name" value="Subtilisin-like"/>
    <property type="match status" value="1"/>
</dbReference>
<keyword evidence="10" id="KW-1185">Reference proteome</keyword>
<name>A0A151GGY5_DRECN</name>
<dbReference type="PANTHER" id="PTHR43399">
    <property type="entry name" value="SUBTILISIN-RELATED"/>
    <property type="match status" value="1"/>
</dbReference>
<dbReference type="RefSeq" id="XP_040655696.1">
    <property type="nucleotide sequence ID" value="XM_040800663.1"/>
</dbReference>
<evidence type="ECO:0000256" key="6">
    <source>
        <dbReference type="PROSITE-ProRule" id="PRU01240"/>
    </source>
</evidence>
<accession>A0A151GGY5</accession>
<dbReference type="InterPro" id="IPR051048">
    <property type="entry name" value="Peptidase_S8/S53_subtilisin"/>
</dbReference>
<evidence type="ECO:0000259" key="8">
    <source>
        <dbReference type="Pfam" id="PF06280"/>
    </source>
</evidence>
<dbReference type="InterPro" id="IPR000209">
    <property type="entry name" value="Peptidase_S8/S53_dom"/>
</dbReference>
<keyword evidence="2" id="KW-0645">Protease</keyword>
<feature type="domain" description="Peptidase S8/S53" evidence="7">
    <location>
        <begin position="89"/>
        <end position="172"/>
    </location>
</feature>
<dbReference type="Gene3D" id="3.40.50.200">
    <property type="entry name" value="Peptidase S8/S53 domain"/>
    <property type="match status" value="1"/>
</dbReference>
<evidence type="ECO:0000256" key="3">
    <source>
        <dbReference type="ARBA" id="ARBA00022729"/>
    </source>
</evidence>
<dbReference type="GeneID" id="63715985"/>
<proteinExistence type="inferred from homology"/>
<evidence type="ECO:0008006" key="11">
    <source>
        <dbReference type="Google" id="ProtNLM"/>
    </source>
</evidence>
<comment type="caution">
    <text evidence="6">Lacks conserved residue(s) required for the propagation of feature annotation.</text>
</comment>
<sequence>MYSTKHCPLSHQMRSAVAKGGRYFMVYPDPASVNAKVDTYFDDRILAFGMVHSDIGVHWTEAVTHGKKVTLMMPSSNSSDYHLISRPNNATGGAVSLFSTWGPTWDMEVKPQVGGPGGDIISTYPMALGGYSILSGTSMSTPMVAGIIALIAEARGTLDRKIINSLLSSTAKPQLFHDGRRFYDYYAPVAQQGGGLVQAYDAAFATAILEPSAISFNDTDNFLSSVKVSIRNIGHKAITYTISYIPAITVYALNESASIAQFPNELTRIRATASIAFNQDSITLNPSDSSSFEVRASPPLGLDTKRLPYWSGWIIINSTDDTSISISYQGITGSLRNATVLRPENAWIARANGTSRAEIQANEFFVLPASGGKNNTPAVLPSIAMKPTLGTPLVSAYIVPMVSQPKNLTVEHWGFKTIGQPFGFPKKYLSPGLYNNWQWGGRLDTGEYAPAGKYKIVICALRIFGNATKQTDWDVKETLPFSIHYQ</sequence>
<dbReference type="Pfam" id="PF06280">
    <property type="entry name" value="fn3_5"/>
    <property type="match status" value="1"/>
</dbReference>
<evidence type="ECO:0000259" key="7">
    <source>
        <dbReference type="Pfam" id="PF00082"/>
    </source>
</evidence>
<comment type="caution">
    <text evidence="9">The sequence shown here is derived from an EMBL/GenBank/DDBJ whole genome shotgun (WGS) entry which is preliminary data.</text>
</comment>
<evidence type="ECO:0000256" key="5">
    <source>
        <dbReference type="ARBA" id="ARBA00022825"/>
    </source>
</evidence>
<dbReference type="PROSITE" id="PS51892">
    <property type="entry name" value="SUBTILASE"/>
    <property type="match status" value="1"/>
</dbReference>
<keyword evidence="5" id="KW-0720">Serine protease</keyword>
<comment type="similarity">
    <text evidence="1 6">Belongs to the peptidase S8 family.</text>
</comment>